<feature type="non-terminal residue" evidence="1">
    <location>
        <position position="140"/>
    </location>
</feature>
<dbReference type="InterPro" id="IPR036291">
    <property type="entry name" value="NAD(P)-bd_dom_sf"/>
</dbReference>
<proteinExistence type="predicted"/>
<dbReference type="AlphaFoldDB" id="A0A382MY56"/>
<name>A0A382MY56_9ZZZZ</name>
<accession>A0A382MY56</accession>
<dbReference type="Gene3D" id="3.40.50.720">
    <property type="entry name" value="NAD(P)-binding Rossmann-like Domain"/>
    <property type="match status" value="1"/>
</dbReference>
<reference evidence="1" key="1">
    <citation type="submission" date="2018-05" db="EMBL/GenBank/DDBJ databases">
        <authorList>
            <person name="Lanie J.A."/>
            <person name="Ng W.-L."/>
            <person name="Kazmierczak K.M."/>
            <person name="Andrzejewski T.M."/>
            <person name="Davidsen T.M."/>
            <person name="Wayne K.J."/>
            <person name="Tettelin H."/>
            <person name="Glass J.I."/>
            <person name="Rusch D."/>
            <person name="Podicherti R."/>
            <person name="Tsui H.-C.T."/>
            <person name="Winkler M.E."/>
        </authorList>
    </citation>
    <scope>NUCLEOTIDE SEQUENCE</scope>
</reference>
<evidence type="ECO:0000313" key="1">
    <source>
        <dbReference type="EMBL" id="SVC53248.1"/>
    </source>
</evidence>
<dbReference type="EMBL" id="UINC01096399">
    <property type="protein sequence ID" value="SVC53248.1"/>
    <property type="molecule type" value="Genomic_DNA"/>
</dbReference>
<evidence type="ECO:0008006" key="2">
    <source>
        <dbReference type="Google" id="ProtNLM"/>
    </source>
</evidence>
<dbReference type="InterPro" id="IPR019546">
    <property type="entry name" value="TAT_signal_bac_arc"/>
</dbReference>
<dbReference type="NCBIfam" id="TIGR01409">
    <property type="entry name" value="TAT_signal_seq"/>
    <property type="match status" value="1"/>
</dbReference>
<protein>
    <recommendedName>
        <fullName evidence="2">Gfo/Idh/MocA-like oxidoreductase N-terminal domain-containing protein</fullName>
    </recommendedName>
</protein>
<gene>
    <name evidence="1" type="ORF">METZ01_LOCUS306102</name>
</gene>
<dbReference type="InterPro" id="IPR050463">
    <property type="entry name" value="Gfo/Idh/MocA_oxidrdct_glycsds"/>
</dbReference>
<dbReference type="InterPro" id="IPR006311">
    <property type="entry name" value="TAT_signal"/>
</dbReference>
<dbReference type="SUPFAM" id="SSF51735">
    <property type="entry name" value="NAD(P)-binding Rossmann-fold domains"/>
    <property type="match status" value="1"/>
</dbReference>
<dbReference type="PANTHER" id="PTHR43818">
    <property type="entry name" value="BCDNA.GH03377"/>
    <property type="match status" value="1"/>
</dbReference>
<dbReference type="PANTHER" id="PTHR43818:SF5">
    <property type="entry name" value="OXIDOREDUCTASE FAMILY PROTEIN"/>
    <property type="match status" value="1"/>
</dbReference>
<organism evidence="1">
    <name type="scientific">marine metagenome</name>
    <dbReference type="NCBI Taxonomy" id="408172"/>
    <lineage>
        <taxon>unclassified sequences</taxon>
        <taxon>metagenomes</taxon>
        <taxon>ecological metagenomes</taxon>
    </lineage>
</organism>
<dbReference type="PROSITE" id="PS51318">
    <property type="entry name" value="TAT"/>
    <property type="match status" value="1"/>
</dbReference>
<sequence length="140" mass="15111">MKKTTTNRRKFIKTSSAAAVAASAVTFPTVTFGKPDSRKLKIGFIGCGGRGTGAAAQALTADSNVELWAMGDVFRDRLDRSLRSVSKGREDKIKVDEKRKFIGLDAYEKVLDSGADLVILTTPPGFRPLHFKAAVAADKH</sequence>